<reference evidence="10 11" key="1">
    <citation type="submission" date="2020-08" db="EMBL/GenBank/DDBJ databases">
        <title>Genomic Encyclopedia of Type Strains, Phase IV (KMG-IV): sequencing the most valuable type-strain genomes for metagenomic binning, comparative biology and taxonomic classification.</title>
        <authorList>
            <person name="Goeker M."/>
        </authorList>
    </citation>
    <scope>NUCLEOTIDE SEQUENCE [LARGE SCALE GENOMIC DNA]</scope>
    <source>
        <strain evidence="10 11">DSM 26736</strain>
    </source>
</reference>
<feature type="chain" id="PRO_5032771747" description="L,D-TPase catalytic domain-containing protein" evidence="8">
    <location>
        <begin position="36"/>
        <end position="187"/>
    </location>
</feature>
<comment type="caution">
    <text evidence="10">The sequence shown here is derived from an EMBL/GenBank/DDBJ whole genome shotgun (WGS) entry which is preliminary data.</text>
</comment>
<keyword evidence="6 7" id="KW-0961">Cell wall biogenesis/degradation</keyword>
<organism evidence="10 11">
    <name type="scientific">Sphingomonas xinjiangensis</name>
    <dbReference type="NCBI Taxonomy" id="643568"/>
    <lineage>
        <taxon>Bacteria</taxon>
        <taxon>Pseudomonadati</taxon>
        <taxon>Pseudomonadota</taxon>
        <taxon>Alphaproteobacteria</taxon>
        <taxon>Sphingomonadales</taxon>
        <taxon>Sphingomonadaceae</taxon>
        <taxon>Sphingomonas</taxon>
    </lineage>
</organism>
<feature type="active site" description="Nucleophile" evidence="7">
    <location>
        <position position="154"/>
    </location>
</feature>
<dbReference type="InterPro" id="IPR050979">
    <property type="entry name" value="LD-transpeptidase"/>
</dbReference>
<keyword evidence="11" id="KW-1185">Reference proteome</keyword>
<dbReference type="PANTHER" id="PTHR30582:SF2">
    <property type="entry name" value="L,D-TRANSPEPTIDASE YCIB-RELATED"/>
    <property type="match status" value="1"/>
</dbReference>
<accession>A0A840YEF7</accession>
<dbReference type="GO" id="GO:0071972">
    <property type="term" value="F:peptidoglycan L,D-transpeptidase activity"/>
    <property type="evidence" value="ECO:0007669"/>
    <property type="project" value="TreeGrafter"/>
</dbReference>
<keyword evidence="3" id="KW-0808">Transferase</keyword>
<evidence type="ECO:0000256" key="8">
    <source>
        <dbReference type="SAM" id="SignalP"/>
    </source>
</evidence>
<gene>
    <name evidence="10" type="ORF">FHT02_001906</name>
</gene>
<evidence type="ECO:0000256" key="5">
    <source>
        <dbReference type="ARBA" id="ARBA00022984"/>
    </source>
</evidence>
<dbReference type="EMBL" id="JACIJF010000004">
    <property type="protein sequence ID" value="MBB5710675.1"/>
    <property type="molecule type" value="Genomic_DNA"/>
</dbReference>
<comment type="pathway">
    <text evidence="1 7">Cell wall biogenesis; peptidoglycan biosynthesis.</text>
</comment>
<sequence length="187" mass="20872">MTELYARLANFTRTSRLLMLLALLLPIFLAAPARAADVPIVTEILAPDADLAEGEYLWEPARATVGRIEIVADIARDRLYVYRGGVEIGRTILIYGNDDKPTPLGSFKILEKDRDHISNIYHAPMPYMLRLTWTGIALHGSGDTVDNRYATHGCIGLPDEFAALLFRAAKLGDRVTVTRNWLPQFYG</sequence>
<dbReference type="GO" id="GO:0008360">
    <property type="term" value="P:regulation of cell shape"/>
    <property type="evidence" value="ECO:0007669"/>
    <property type="project" value="UniProtKB-UniRule"/>
</dbReference>
<dbReference type="InterPro" id="IPR005490">
    <property type="entry name" value="LD_TPept_cat_dom"/>
</dbReference>
<dbReference type="PANTHER" id="PTHR30582">
    <property type="entry name" value="L,D-TRANSPEPTIDASE"/>
    <property type="match status" value="1"/>
</dbReference>
<feature type="signal peptide" evidence="8">
    <location>
        <begin position="1"/>
        <end position="35"/>
    </location>
</feature>
<keyword evidence="4 7" id="KW-0133">Cell shape</keyword>
<evidence type="ECO:0000313" key="11">
    <source>
        <dbReference type="Proteomes" id="UP000527143"/>
    </source>
</evidence>
<evidence type="ECO:0000256" key="2">
    <source>
        <dbReference type="ARBA" id="ARBA00005992"/>
    </source>
</evidence>
<dbReference type="RefSeq" id="WP_246352283.1">
    <property type="nucleotide sequence ID" value="NZ_JACIJF010000004.1"/>
</dbReference>
<protein>
    <recommendedName>
        <fullName evidence="9">L,D-TPase catalytic domain-containing protein</fullName>
    </recommendedName>
</protein>
<dbReference type="AlphaFoldDB" id="A0A840YEF7"/>
<comment type="similarity">
    <text evidence="2">Belongs to the YkuD family.</text>
</comment>
<dbReference type="Pfam" id="PF03734">
    <property type="entry name" value="YkuD"/>
    <property type="match status" value="1"/>
</dbReference>
<feature type="domain" description="L,D-TPase catalytic" evidence="9">
    <location>
        <begin position="68"/>
        <end position="178"/>
    </location>
</feature>
<dbReference type="PROSITE" id="PS52029">
    <property type="entry name" value="LD_TPASE"/>
    <property type="match status" value="1"/>
</dbReference>
<evidence type="ECO:0000313" key="10">
    <source>
        <dbReference type="EMBL" id="MBB5710675.1"/>
    </source>
</evidence>
<dbReference type="GO" id="GO:0018104">
    <property type="term" value="P:peptidoglycan-protein cross-linking"/>
    <property type="evidence" value="ECO:0007669"/>
    <property type="project" value="TreeGrafter"/>
</dbReference>
<evidence type="ECO:0000256" key="7">
    <source>
        <dbReference type="PROSITE-ProRule" id="PRU01373"/>
    </source>
</evidence>
<dbReference type="GO" id="GO:0016740">
    <property type="term" value="F:transferase activity"/>
    <property type="evidence" value="ECO:0007669"/>
    <property type="project" value="UniProtKB-KW"/>
</dbReference>
<evidence type="ECO:0000256" key="6">
    <source>
        <dbReference type="ARBA" id="ARBA00023316"/>
    </source>
</evidence>
<dbReference type="Proteomes" id="UP000527143">
    <property type="component" value="Unassembled WGS sequence"/>
</dbReference>
<dbReference type="GO" id="GO:0071555">
    <property type="term" value="P:cell wall organization"/>
    <property type="evidence" value="ECO:0007669"/>
    <property type="project" value="UniProtKB-UniRule"/>
</dbReference>
<feature type="active site" description="Proton donor/acceptor" evidence="7">
    <location>
        <position position="139"/>
    </location>
</feature>
<dbReference type="SUPFAM" id="SSF141523">
    <property type="entry name" value="L,D-transpeptidase catalytic domain-like"/>
    <property type="match status" value="1"/>
</dbReference>
<keyword evidence="5 7" id="KW-0573">Peptidoglycan synthesis</keyword>
<dbReference type="InterPro" id="IPR038063">
    <property type="entry name" value="Transpep_catalytic_dom"/>
</dbReference>
<keyword evidence="8" id="KW-0732">Signal</keyword>
<proteinExistence type="inferred from homology"/>
<evidence type="ECO:0000259" key="9">
    <source>
        <dbReference type="PROSITE" id="PS52029"/>
    </source>
</evidence>
<evidence type="ECO:0000256" key="4">
    <source>
        <dbReference type="ARBA" id="ARBA00022960"/>
    </source>
</evidence>
<dbReference type="UniPathway" id="UPA00219"/>
<dbReference type="Gene3D" id="2.40.440.10">
    <property type="entry name" value="L,D-transpeptidase catalytic domain-like"/>
    <property type="match status" value="1"/>
</dbReference>
<evidence type="ECO:0000256" key="3">
    <source>
        <dbReference type="ARBA" id="ARBA00022679"/>
    </source>
</evidence>
<dbReference type="GO" id="GO:0005576">
    <property type="term" value="C:extracellular region"/>
    <property type="evidence" value="ECO:0007669"/>
    <property type="project" value="TreeGrafter"/>
</dbReference>
<name>A0A840YEF7_9SPHN</name>
<dbReference type="CDD" id="cd16913">
    <property type="entry name" value="YkuD_like"/>
    <property type="match status" value="1"/>
</dbReference>
<evidence type="ECO:0000256" key="1">
    <source>
        <dbReference type="ARBA" id="ARBA00004752"/>
    </source>
</evidence>